<evidence type="ECO:0008006" key="3">
    <source>
        <dbReference type="Google" id="ProtNLM"/>
    </source>
</evidence>
<dbReference type="Proteomes" id="UP001519325">
    <property type="component" value="Unassembled WGS sequence"/>
</dbReference>
<evidence type="ECO:0000313" key="1">
    <source>
        <dbReference type="EMBL" id="MBP2191013.1"/>
    </source>
</evidence>
<gene>
    <name evidence="1" type="ORF">BJ987_003914</name>
</gene>
<keyword evidence="2" id="KW-1185">Reference proteome</keyword>
<name>A0ABS4QH39_9NOCA</name>
<accession>A0ABS4QH39</accession>
<proteinExistence type="predicted"/>
<evidence type="ECO:0000313" key="2">
    <source>
        <dbReference type="Proteomes" id="UP001519325"/>
    </source>
</evidence>
<sequence>MRDLTDLADRLAGDMSLDEAVGHLDITARKAVADWFDKQPERRPVAEVTALCFALGADVRTFETMLVSFERRLGEHMPEPQATVDVPPETGLRQVRHARNRPDSLIVRERGESADGLGTGMRFRSSGYQRHVLGMLCDRMDVEFWNAVRVWLDDVDIGSDHSRPLVADGLTTLAEVAFDEAFDVLERWSAGARGRNGQIVAAIVLSSMSYRDHLAPRALQIATTWITRKNGARQWVAAVAFGNALGVRYPHEAIARLWTLCAQAHAAQRDMTPIIGMLFTDLVVEAGDPGIVLRTITKAAGRQGAARNMSRRQIAIAAGTAILSARDVHGRTAVSLFLERFPDKTAEIAGLLACVLGNRPTRIEAIRAIRRALQDLVKHTDRPETIAHRLGDALAAEMTISEGEQLKAEIARVRTQRGRTDSDKTAAALAALLARLERNTPDNKETQ</sequence>
<reference evidence="1 2" key="1">
    <citation type="submission" date="2021-03" db="EMBL/GenBank/DDBJ databases">
        <title>Sequencing the genomes of 1000 actinobacteria strains.</title>
        <authorList>
            <person name="Klenk H.-P."/>
        </authorList>
    </citation>
    <scope>NUCLEOTIDE SEQUENCE [LARGE SCALE GENOMIC DNA]</scope>
    <source>
        <strain evidence="1 2">DSM 45516</strain>
    </source>
</reference>
<organism evidence="1 2">
    <name type="scientific">Nocardia goodfellowii</name>
    <dbReference type="NCBI Taxonomy" id="882446"/>
    <lineage>
        <taxon>Bacteria</taxon>
        <taxon>Bacillati</taxon>
        <taxon>Actinomycetota</taxon>
        <taxon>Actinomycetes</taxon>
        <taxon>Mycobacteriales</taxon>
        <taxon>Nocardiaceae</taxon>
        <taxon>Nocardia</taxon>
    </lineage>
</organism>
<dbReference type="RefSeq" id="WP_209891976.1">
    <property type="nucleotide sequence ID" value="NZ_JAGGMR010000001.1"/>
</dbReference>
<dbReference type="EMBL" id="JAGGMR010000001">
    <property type="protein sequence ID" value="MBP2191013.1"/>
    <property type="molecule type" value="Genomic_DNA"/>
</dbReference>
<comment type="caution">
    <text evidence="1">The sequence shown here is derived from an EMBL/GenBank/DDBJ whole genome shotgun (WGS) entry which is preliminary data.</text>
</comment>
<protein>
    <recommendedName>
        <fullName evidence="3">XRE family transcriptional regulator</fullName>
    </recommendedName>
</protein>